<dbReference type="Pfam" id="PF00929">
    <property type="entry name" value="RNase_T"/>
    <property type="match status" value="1"/>
</dbReference>
<keyword evidence="2" id="KW-0378">Hydrolase</keyword>
<dbReference type="EMBL" id="SMAA01000022">
    <property type="protein sequence ID" value="TCS76443.1"/>
    <property type="molecule type" value="Genomic_DNA"/>
</dbReference>
<proteinExistence type="predicted"/>
<evidence type="ECO:0000313" key="6">
    <source>
        <dbReference type="Proteomes" id="UP000295188"/>
    </source>
</evidence>
<accession>A0A4R3K2H5</accession>
<protein>
    <submittedName>
        <fullName evidence="5">Inhibitor of KinA sporulation pathway (Predicted exonuclease)</fullName>
    </submittedName>
</protein>
<name>A0A4R3K2H5_9FIRM</name>
<sequence>MKYIVLDLEMNPIINKFKTERHICKNEIVEIGAILIDENFEKKSQYRQYVKPQYNEIGRRYEELTGVTNKLVRGAPHFKDAMESFCQWQRECCATDEDMAVYAWSENDRRQMEQEFMLKQMQLDDYSVLSCPWYDLQKEYCTMLGLKRMITLQAAVGAMGEAFVGRMHDALWDAENTARIFVLSRNPENFKKVMKPVLDVLQPSSPMTYSLGDLFGDKLKDLKVE</sequence>
<keyword evidence="6" id="KW-1185">Reference proteome</keyword>
<dbReference type="InterPro" id="IPR047201">
    <property type="entry name" value="ERI-1_3'hExo-like"/>
</dbReference>
<comment type="caution">
    <text evidence="5">The sequence shown here is derived from an EMBL/GenBank/DDBJ whole genome shotgun (WGS) entry which is preliminary data.</text>
</comment>
<evidence type="ECO:0000313" key="5">
    <source>
        <dbReference type="EMBL" id="TCS76443.1"/>
    </source>
</evidence>
<dbReference type="PANTHER" id="PTHR23044">
    <property type="entry name" value="3'-5' EXONUCLEASE ERI1-RELATED"/>
    <property type="match status" value="1"/>
</dbReference>
<dbReference type="InterPro" id="IPR051274">
    <property type="entry name" value="3-5_Exoribonuclease"/>
</dbReference>
<evidence type="ECO:0000259" key="4">
    <source>
        <dbReference type="SMART" id="SM00479"/>
    </source>
</evidence>
<feature type="domain" description="Exonuclease" evidence="4">
    <location>
        <begin position="2"/>
        <end position="190"/>
    </location>
</feature>
<evidence type="ECO:0000256" key="3">
    <source>
        <dbReference type="ARBA" id="ARBA00022839"/>
    </source>
</evidence>
<dbReference type="InterPro" id="IPR013520">
    <property type="entry name" value="Ribonucl_H"/>
</dbReference>
<evidence type="ECO:0000256" key="1">
    <source>
        <dbReference type="ARBA" id="ARBA00022722"/>
    </source>
</evidence>
<dbReference type="Proteomes" id="UP000295188">
    <property type="component" value="Unassembled WGS sequence"/>
</dbReference>
<reference evidence="5 6" key="1">
    <citation type="submission" date="2019-03" db="EMBL/GenBank/DDBJ databases">
        <title>Genomic Encyclopedia of Type Strains, Phase IV (KMG-IV): sequencing the most valuable type-strain genomes for metagenomic binning, comparative biology and taxonomic classification.</title>
        <authorList>
            <person name="Goeker M."/>
        </authorList>
    </citation>
    <scope>NUCLEOTIDE SEQUENCE [LARGE SCALE GENOMIC DNA]</scope>
    <source>
        <strain evidence="5 6">DSM 20467</strain>
    </source>
</reference>
<dbReference type="AlphaFoldDB" id="A0A4R3K2H5"/>
<dbReference type="Gene3D" id="3.30.420.10">
    <property type="entry name" value="Ribonuclease H-like superfamily/Ribonuclease H"/>
    <property type="match status" value="1"/>
</dbReference>
<dbReference type="CDD" id="cd06133">
    <property type="entry name" value="ERI-1_3'hExo_like"/>
    <property type="match status" value="1"/>
</dbReference>
<dbReference type="SUPFAM" id="SSF53098">
    <property type="entry name" value="Ribonuclease H-like"/>
    <property type="match status" value="1"/>
</dbReference>
<dbReference type="OrthoDB" id="159416at2"/>
<dbReference type="InterPro" id="IPR012337">
    <property type="entry name" value="RNaseH-like_sf"/>
</dbReference>
<dbReference type="GO" id="GO:0003676">
    <property type="term" value="F:nucleic acid binding"/>
    <property type="evidence" value="ECO:0007669"/>
    <property type="project" value="InterPro"/>
</dbReference>
<dbReference type="InterPro" id="IPR036397">
    <property type="entry name" value="RNaseH_sf"/>
</dbReference>
<keyword evidence="3 5" id="KW-0269">Exonuclease</keyword>
<dbReference type="RefSeq" id="WP_132551369.1">
    <property type="nucleotide sequence ID" value="NZ_SMAA01000022.1"/>
</dbReference>
<organism evidence="5 6">
    <name type="scientific">Pectinatus cerevisiiphilus</name>
    <dbReference type="NCBI Taxonomy" id="86956"/>
    <lineage>
        <taxon>Bacteria</taxon>
        <taxon>Bacillati</taxon>
        <taxon>Bacillota</taxon>
        <taxon>Negativicutes</taxon>
        <taxon>Selenomonadales</taxon>
        <taxon>Selenomonadaceae</taxon>
        <taxon>Pectinatus</taxon>
    </lineage>
</organism>
<dbReference type="GO" id="GO:0000175">
    <property type="term" value="F:3'-5'-RNA exonuclease activity"/>
    <property type="evidence" value="ECO:0007669"/>
    <property type="project" value="InterPro"/>
</dbReference>
<evidence type="ECO:0000256" key="2">
    <source>
        <dbReference type="ARBA" id="ARBA00022801"/>
    </source>
</evidence>
<dbReference type="PANTHER" id="PTHR23044:SF61">
    <property type="entry name" value="3'-5' EXORIBONUCLEASE 1-RELATED"/>
    <property type="match status" value="1"/>
</dbReference>
<keyword evidence="1" id="KW-0540">Nuclease</keyword>
<dbReference type="SMART" id="SM00479">
    <property type="entry name" value="EXOIII"/>
    <property type="match status" value="1"/>
</dbReference>
<gene>
    <name evidence="5" type="ORF">EDC37_12214</name>
</gene>